<evidence type="ECO:0000256" key="1">
    <source>
        <dbReference type="ARBA" id="ARBA00022448"/>
    </source>
</evidence>
<evidence type="ECO:0000256" key="4">
    <source>
        <dbReference type="ARBA" id="ARBA00023018"/>
    </source>
</evidence>
<keyword evidence="2" id="KW-1003">Cell membrane</keyword>
<dbReference type="InterPro" id="IPR002394">
    <property type="entry name" value="Nicotinic_acetylcholine_rcpt"/>
</dbReference>
<dbReference type="InterPro" id="IPR006201">
    <property type="entry name" value="Neur_channel"/>
</dbReference>
<dbReference type="Gene3D" id="2.70.170.10">
    <property type="entry name" value="Neurotransmitter-gated ion-channel ligand-binding domain"/>
    <property type="match status" value="1"/>
</dbReference>
<keyword evidence="4" id="KW-0770">Synapse</keyword>
<evidence type="ECO:0000256" key="6">
    <source>
        <dbReference type="ARBA" id="ARBA00023136"/>
    </source>
</evidence>
<keyword evidence="7" id="KW-0675">Receptor</keyword>
<evidence type="ECO:0000256" key="9">
    <source>
        <dbReference type="ARBA" id="ARBA00023303"/>
    </source>
</evidence>
<dbReference type="Proteomes" id="UP001158576">
    <property type="component" value="Chromosome XSR"/>
</dbReference>
<sequence>MMETKLWLKQTWRDSFLQWDPREFRNLSQMRIPAEKIWRPDIVLYNTAVGDFQAQQKTKAVIKSDGTVTWMPPAIFKSSCSIDVTYFPFDAQEWI</sequence>
<accession>A0ABN7SAA7</accession>
<protein>
    <submittedName>
        <fullName evidence="12">Oidioi.mRNA.OKI2018_I69.XSR.g13978.t1.cds</fullName>
    </submittedName>
</protein>
<feature type="domain" description="Neurotransmitter-gated ion-channel ligand-binding" evidence="11">
    <location>
        <begin position="2"/>
        <end position="92"/>
    </location>
</feature>
<keyword evidence="3" id="KW-0812">Transmembrane</keyword>
<evidence type="ECO:0000259" key="11">
    <source>
        <dbReference type="Pfam" id="PF02931"/>
    </source>
</evidence>
<keyword evidence="6" id="KW-0472">Membrane</keyword>
<dbReference type="Pfam" id="PF02931">
    <property type="entry name" value="Neur_chan_LBD"/>
    <property type="match status" value="1"/>
</dbReference>
<reference evidence="12 13" key="1">
    <citation type="submission" date="2021-04" db="EMBL/GenBank/DDBJ databases">
        <authorList>
            <person name="Bliznina A."/>
        </authorList>
    </citation>
    <scope>NUCLEOTIDE SEQUENCE [LARGE SCALE GENOMIC DNA]</scope>
</reference>
<gene>
    <name evidence="12" type="ORF">OKIOD_LOCUS5536</name>
</gene>
<dbReference type="InterPro" id="IPR036734">
    <property type="entry name" value="Neur_chan_lig-bd_sf"/>
</dbReference>
<evidence type="ECO:0000256" key="3">
    <source>
        <dbReference type="ARBA" id="ARBA00022692"/>
    </source>
</evidence>
<comment type="subcellular location">
    <subcellularLocation>
        <location evidence="10">Synaptic cell membrane</location>
        <topology evidence="10">Multi-pass membrane protein</topology>
    </subcellularLocation>
</comment>
<proteinExistence type="predicted"/>
<dbReference type="SUPFAM" id="SSF63712">
    <property type="entry name" value="Nicotinic receptor ligand binding domain-like"/>
    <property type="match status" value="1"/>
</dbReference>
<keyword evidence="5" id="KW-0406">Ion transport</keyword>
<dbReference type="InterPro" id="IPR006202">
    <property type="entry name" value="Neur_chan_lig-bd"/>
</dbReference>
<keyword evidence="1" id="KW-0813">Transport</keyword>
<evidence type="ECO:0000256" key="10">
    <source>
        <dbReference type="ARBA" id="ARBA00034099"/>
    </source>
</evidence>
<dbReference type="EMBL" id="OU015569">
    <property type="protein sequence ID" value="CAG5094991.1"/>
    <property type="molecule type" value="Genomic_DNA"/>
</dbReference>
<evidence type="ECO:0000313" key="12">
    <source>
        <dbReference type="EMBL" id="CAG5094991.1"/>
    </source>
</evidence>
<organism evidence="12 13">
    <name type="scientific">Oikopleura dioica</name>
    <name type="common">Tunicate</name>
    <dbReference type="NCBI Taxonomy" id="34765"/>
    <lineage>
        <taxon>Eukaryota</taxon>
        <taxon>Metazoa</taxon>
        <taxon>Chordata</taxon>
        <taxon>Tunicata</taxon>
        <taxon>Appendicularia</taxon>
        <taxon>Copelata</taxon>
        <taxon>Oikopleuridae</taxon>
        <taxon>Oikopleura</taxon>
    </lineage>
</organism>
<evidence type="ECO:0000256" key="2">
    <source>
        <dbReference type="ARBA" id="ARBA00022475"/>
    </source>
</evidence>
<keyword evidence="8" id="KW-1071">Ligand-gated ion channel</keyword>
<evidence type="ECO:0000256" key="7">
    <source>
        <dbReference type="ARBA" id="ARBA00023170"/>
    </source>
</evidence>
<evidence type="ECO:0000313" key="13">
    <source>
        <dbReference type="Proteomes" id="UP001158576"/>
    </source>
</evidence>
<keyword evidence="13" id="KW-1185">Reference proteome</keyword>
<evidence type="ECO:0000256" key="8">
    <source>
        <dbReference type="ARBA" id="ARBA00023286"/>
    </source>
</evidence>
<dbReference type="PRINTS" id="PR00254">
    <property type="entry name" value="NICOTINICR"/>
</dbReference>
<dbReference type="PRINTS" id="PR00252">
    <property type="entry name" value="NRIONCHANNEL"/>
</dbReference>
<name>A0ABN7SAA7_OIKDI</name>
<keyword evidence="9" id="KW-0407">Ion channel</keyword>
<dbReference type="PANTHER" id="PTHR18945">
    <property type="entry name" value="NEUROTRANSMITTER GATED ION CHANNEL"/>
    <property type="match status" value="1"/>
</dbReference>
<evidence type="ECO:0000256" key="5">
    <source>
        <dbReference type="ARBA" id="ARBA00023065"/>
    </source>
</evidence>